<keyword evidence="3" id="KW-1185">Reference proteome</keyword>
<dbReference type="Proteomes" id="UP000009168">
    <property type="component" value="Unassembled WGS sequence"/>
</dbReference>
<dbReference type="KEGG" id="tet:TTHERM_00013640"/>
<name>Q22RM4_TETTS</name>
<keyword evidence="1" id="KW-0175">Coiled coil</keyword>
<evidence type="ECO:0000256" key="1">
    <source>
        <dbReference type="SAM" id="Coils"/>
    </source>
</evidence>
<feature type="coiled-coil region" evidence="1">
    <location>
        <begin position="5"/>
        <end position="300"/>
    </location>
</feature>
<dbReference type="RefSeq" id="XP_001008343.2">
    <property type="nucleotide sequence ID" value="XM_001008343.2"/>
</dbReference>
<protein>
    <submittedName>
        <fullName evidence="2">Uncharacterized protein</fullName>
    </submittedName>
</protein>
<evidence type="ECO:0000313" key="3">
    <source>
        <dbReference type="Proteomes" id="UP000009168"/>
    </source>
</evidence>
<dbReference type="InParanoid" id="Q22RM4"/>
<gene>
    <name evidence="2" type="ORF">TTHERM_00013640</name>
</gene>
<dbReference type="PANTHER" id="PTHR45615:SF63">
    <property type="entry name" value="CHROMOSOME UNDETERMINED SCAFFOLD_10, WHOLE GENOME SHOTGUN SEQUENCE"/>
    <property type="match status" value="1"/>
</dbReference>
<dbReference type="STRING" id="312017.Q22RM4"/>
<dbReference type="PANTHER" id="PTHR45615">
    <property type="entry name" value="MYOSIN HEAVY CHAIN, NON-MUSCLE"/>
    <property type="match status" value="1"/>
</dbReference>
<reference evidence="3" key="1">
    <citation type="journal article" date="2006" name="PLoS Biol.">
        <title>Macronuclear genome sequence of the ciliate Tetrahymena thermophila, a model eukaryote.</title>
        <authorList>
            <person name="Eisen J.A."/>
            <person name="Coyne R.S."/>
            <person name="Wu M."/>
            <person name="Wu D."/>
            <person name="Thiagarajan M."/>
            <person name="Wortman J.R."/>
            <person name="Badger J.H."/>
            <person name="Ren Q."/>
            <person name="Amedeo P."/>
            <person name="Jones K.M."/>
            <person name="Tallon L.J."/>
            <person name="Delcher A.L."/>
            <person name="Salzberg S.L."/>
            <person name="Silva J.C."/>
            <person name="Haas B.J."/>
            <person name="Majoros W.H."/>
            <person name="Farzad M."/>
            <person name="Carlton J.M."/>
            <person name="Smith R.K. Jr."/>
            <person name="Garg J."/>
            <person name="Pearlman R.E."/>
            <person name="Karrer K.M."/>
            <person name="Sun L."/>
            <person name="Manning G."/>
            <person name="Elde N.C."/>
            <person name="Turkewitz A.P."/>
            <person name="Asai D.J."/>
            <person name="Wilkes D.E."/>
            <person name="Wang Y."/>
            <person name="Cai H."/>
            <person name="Collins K."/>
            <person name="Stewart B.A."/>
            <person name="Lee S.R."/>
            <person name="Wilamowska K."/>
            <person name="Weinberg Z."/>
            <person name="Ruzzo W.L."/>
            <person name="Wloga D."/>
            <person name="Gaertig J."/>
            <person name="Frankel J."/>
            <person name="Tsao C.-C."/>
            <person name="Gorovsky M.A."/>
            <person name="Keeling P.J."/>
            <person name="Waller R.F."/>
            <person name="Patron N.J."/>
            <person name="Cherry J.M."/>
            <person name="Stover N.A."/>
            <person name="Krieger C.J."/>
            <person name="del Toro C."/>
            <person name="Ryder H.F."/>
            <person name="Williamson S.C."/>
            <person name="Barbeau R.A."/>
            <person name="Hamilton E.P."/>
            <person name="Orias E."/>
        </authorList>
    </citation>
    <scope>NUCLEOTIDE SEQUENCE [LARGE SCALE GENOMIC DNA]</scope>
    <source>
        <strain evidence="3">SB210</strain>
    </source>
</reference>
<evidence type="ECO:0000313" key="2">
    <source>
        <dbReference type="EMBL" id="EAR88098.2"/>
    </source>
</evidence>
<dbReference type="HOGENOM" id="CLU_344060_0_0_1"/>
<accession>Q22RM4</accession>
<sequence length="814" mass="97162">MEEQKALLNKQIDSLNAEKVDLQKKLTEDNQKFTTEKTNLNNQINSLNNQLTQEKNKVKDLTTQLESEKKNLTTEKGKVESLTKKSQEEKKTLTNQITNLNTELEQQKEKVNHLEKQTEDQKKTLNNQIDNLNNQLLSEKERIANFTKEFLDEKKILIIVQKELEVAKSEKNTLIEKNKQIQKNQQDQYDNLNAELEKVNQEFNDLQTQLEDTKKTLSEIEKENSKLKSQNDNSIEQVELKSSEYKQLEQKCHDTQSQNDKLQQALDRISRECQELNQQVIQQQERIKLITEEKERFQNQLQVVSRGPQSIKEFQTVSYNQQINLSDLFMDKPKIKDFFNYQYEEGMQKKTVSLLSYSKGSSQILSQILKKNITKQKNNENDLFIYNHEVNKKQSSLFLNTKKMGQPITCYKRSENNQSLHFDEKEIQNRLMIQNFLIDLISNISDIQILIVNEVTEQEQNLIMKLKQDFLLSKQINDQKQLIIIHLLTKYDEKQIEQYSEKIQGFFKLTEIYQENNQYFKDQECKNVSHFIVGNEHLQEKEKYFDFPINKIRRIIFEEVFIDGYSLYDRIQEFLNQYYTFYVRISQKETDTQRQMIGQGQEEQFLKQKDQDKSYEFSSNQDIQSNQQIQGNQEIQKHQEIQSNQEIQNNLEIIPDSDQIIKLFIQNENDLILDEELYKFQEVKNYNYKLQKKAISEVNYDLIPSKDELLLTVIIEIPAKVEQVKIELTLNTNKLLIFAQKQIPNSNKFQQITYQLQNHIFQFYKICKKQRFENKDGVYFINLKRMTKYNKKKLVNLCKDFETQYQLKQLYRDS</sequence>
<dbReference type="EMBL" id="GG662845">
    <property type="protein sequence ID" value="EAR88098.2"/>
    <property type="molecule type" value="Genomic_DNA"/>
</dbReference>
<dbReference type="GeneID" id="7823240"/>
<organism evidence="2 3">
    <name type="scientific">Tetrahymena thermophila (strain SB210)</name>
    <dbReference type="NCBI Taxonomy" id="312017"/>
    <lineage>
        <taxon>Eukaryota</taxon>
        <taxon>Sar</taxon>
        <taxon>Alveolata</taxon>
        <taxon>Ciliophora</taxon>
        <taxon>Intramacronucleata</taxon>
        <taxon>Oligohymenophorea</taxon>
        <taxon>Hymenostomatida</taxon>
        <taxon>Tetrahymenina</taxon>
        <taxon>Tetrahymenidae</taxon>
        <taxon>Tetrahymena</taxon>
    </lineage>
</organism>
<proteinExistence type="predicted"/>
<dbReference type="AlphaFoldDB" id="Q22RM4"/>